<dbReference type="Proteomes" id="UP000238949">
    <property type="component" value="Unassembled WGS sequence"/>
</dbReference>
<name>A0A2S9V4D9_9ALTE</name>
<dbReference type="AlphaFoldDB" id="A0A2S9V4D9"/>
<proteinExistence type="predicted"/>
<feature type="transmembrane region" description="Helical" evidence="1">
    <location>
        <begin position="6"/>
        <end position="21"/>
    </location>
</feature>
<keyword evidence="1" id="KW-1133">Transmembrane helix</keyword>
<keyword evidence="1" id="KW-0472">Membrane</keyword>
<dbReference type="OrthoDB" id="6388962at2"/>
<evidence type="ECO:0000313" key="3">
    <source>
        <dbReference type="Proteomes" id="UP000238949"/>
    </source>
</evidence>
<evidence type="ECO:0000313" key="2">
    <source>
        <dbReference type="EMBL" id="PRO71310.1"/>
    </source>
</evidence>
<feature type="transmembrane region" description="Helical" evidence="1">
    <location>
        <begin position="28"/>
        <end position="49"/>
    </location>
</feature>
<gene>
    <name evidence="2" type="ORF">C6Y40_22365</name>
</gene>
<dbReference type="EMBL" id="PVNP01000207">
    <property type="protein sequence ID" value="PRO71310.1"/>
    <property type="molecule type" value="Genomic_DNA"/>
</dbReference>
<accession>A0A2S9V4D9</accession>
<dbReference type="RefSeq" id="WP_105936610.1">
    <property type="nucleotide sequence ID" value="NZ_PVNP01000207.1"/>
</dbReference>
<reference evidence="3" key="1">
    <citation type="journal article" date="2020" name="Int. J. Syst. Evol. Microbiol.">
        <title>Alteromonas alba sp. nov., a marine bacterium isolated from the seawater of the West Pacific Ocean.</title>
        <authorList>
            <person name="Sun C."/>
            <person name="Wu Y.-H."/>
            <person name="Xamxidin M."/>
            <person name="Cheng H."/>
            <person name="Xu X.-W."/>
        </authorList>
    </citation>
    <scope>NUCLEOTIDE SEQUENCE [LARGE SCALE GENOMIC DNA]</scope>
    <source>
        <strain evidence="3">190</strain>
    </source>
</reference>
<keyword evidence="3" id="KW-1185">Reference proteome</keyword>
<comment type="caution">
    <text evidence="2">The sequence shown here is derived from an EMBL/GenBank/DDBJ whole genome shotgun (WGS) entry which is preliminary data.</text>
</comment>
<keyword evidence="1" id="KW-0812">Transmembrane</keyword>
<sequence>MVYLEITGLILFIVLMTLGYRKNNRNMMLISALCLLIGLAAPEFISGFIEGFNAVRQAA</sequence>
<organism evidence="2 3">
    <name type="scientific">Alteromonas alba</name>
    <dbReference type="NCBI Taxonomy" id="2079529"/>
    <lineage>
        <taxon>Bacteria</taxon>
        <taxon>Pseudomonadati</taxon>
        <taxon>Pseudomonadota</taxon>
        <taxon>Gammaproteobacteria</taxon>
        <taxon>Alteromonadales</taxon>
        <taxon>Alteromonadaceae</taxon>
        <taxon>Alteromonas/Salinimonas group</taxon>
        <taxon>Alteromonas</taxon>
    </lineage>
</organism>
<protein>
    <submittedName>
        <fullName evidence="2">Uncharacterized protein</fullName>
    </submittedName>
</protein>
<evidence type="ECO:0000256" key="1">
    <source>
        <dbReference type="SAM" id="Phobius"/>
    </source>
</evidence>